<reference evidence="1" key="1">
    <citation type="journal article" date="2018" name="Genome Biol.">
        <title>SKESA: strategic k-mer extension for scrupulous assemblies.</title>
        <authorList>
            <person name="Souvorov A."/>
            <person name="Agarwala R."/>
            <person name="Lipman D.J."/>
        </authorList>
    </citation>
    <scope>NUCLEOTIDE SEQUENCE</scope>
    <source>
        <strain evidence="1">C8</strain>
    </source>
</reference>
<dbReference type="AlphaFoldDB" id="A0A8H9R028"/>
<comment type="caution">
    <text evidence="1">The sequence shown here is derived from an EMBL/GenBank/DDBJ whole genome shotgun (WGS) entry which is preliminary data.</text>
</comment>
<name>A0A8H9R028_CLOPF</name>
<dbReference type="EMBL" id="DACTCB010000011">
    <property type="protein sequence ID" value="HAT4308322.1"/>
    <property type="molecule type" value="Genomic_DNA"/>
</dbReference>
<proteinExistence type="predicted"/>
<dbReference type="Proteomes" id="UP000859547">
    <property type="component" value="Unassembled WGS sequence"/>
</dbReference>
<sequence length="117" mass="13456">MKAKVIVKEQDELLKTQVDLLNVYFGTNGWERLNIPSEGWSLQKQIKLSNLQDELEDVTKVVFASSLPVLIGKLVYVSAYYDLVRVWVLHNNEEKQNESSTDEIIFTAQGSWKLVEI</sequence>
<accession>A0A8H9R028</accession>
<organism evidence="1">
    <name type="scientific">Clostridium perfringens</name>
    <dbReference type="NCBI Taxonomy" id="1502"/>
    <lineage>
        <taxon>Bacteria</taxon>
        <taxon>Bacillati</taxon>
        <taxon>Bacillota</taxon>
        <taxon>Clostridia</taxon>
        <taxon>Eubacteriales</taxon>
        <taxon>Clostridiaceae</taxon>
        <taxon>Clostridium</taxon>
    </lineage>
</organism>
<protein>
    <submittedName>
        <fullName evidence="1">Uncharacterized protein</fullName>
    </submittedName>
</protein>
<gene>
    <name evidence="1" type="ORF">I9080_002132</name>
</gene>
<dbReference type="RefSeq" id="WP_415320205.1">
    <property type="nucleotide sequence ID" value="NZ_JBCANJ010000069.1"/>
</dbReference>
<evidence type="ECO:0000313" key="1">
    <source>
        <dbReference type="EMBL" id="HAT4308322.1"/>
    </source>
</evidence>
<reference evidence="1" key="2">
    <citation type="submission" date="2020-07" db="EMBL/GenBank/DDBJ databases">
        <authorList>
            <consortium name="NCBI Pathogen Detection Project"/>
        </authorList>
    </citation>
    <scope>NUCLEOTIDE SEQUENCE</scope>
    <source>
        <strain evidence="1">C8</strain>
    </source>
</reference>